<feature type="compositionally biased region" description="Basic and acidic residues" evidence="1">
    <location>
        <begin position="351"/>
        <end position="370"/>
    </location>
</feature>
<feature type="region of interest" description="Disordered" evidence="1">
    <location>
        <begin position="196"/>
        <end position="428"/>
    </location>
</feature>
<dbReference type="Proteomes" id="UP001162156">
    <property type="component" value="Unassembled WGS sequence"/>
</dbReference>
<gene>
    <name evidence="2" type="ORF">NQ314_008872</name>
</gene>
<evidence type="ECO:0000313" key="3">
    <source>
        <dbReference type="Proteomes" id="UP001162156"/>
    </source>
</evidence>
<feature type="region of interest" description="Disordered" evidence="1">
    <location>
        <begin position="110"/>
        <end position="183"/>
    </location>
</feature>
<proteinExistence type="predicted"/>
<dbReference type="EMBL" id="JANEYF010002432">
    <property type="protein sequence ID" value="KAJ8946558.1"/>
    <property type="molecule type" value="Genomic_DNA"/>
</dbReference>
<evidence type="ECO:0000256" key="1">
    <source>
        <dbReference type="SAM" id="MobiDB-lite"/>
    </source>
</evidence>
<feature type="compositionally biased region" description="Basic residues" evidence="1">
    <location>
        <begin position="143"/>
        <end position="155"/>
    </location>
</feature>
<feature type="compositionally biased region" description="Basic residues" evidence="1">
    <location>
        <begin position="114"/>
        <end position="131"/>
    </location>
</feature>
<feature type="compositionally biased region" description="Basic residues" evidence="1">
    <location>
        <begin position="308"/>
        <end position="325"/>
    </location>
</feature>
<keyword evidence="3" id="KW-1185">Reference proteome</keyword>
<dbReference type="AlphaFoldDB" id="A0AAV8Y558"/>
<feature type="compositionally biased region" description="Basic and acidic residues" evidence="1">
    <location>
        <begin position="171"/>
        <end position="183"/>
    </location>
</feature>
<sequence>MSGNNPGTSRSRPPPGFLTRVPISELKSIRVAVRRGNITTSNSSPGPIERIIDDPKQIVALVHIKKVSFEINLTIFEVILPFSGDARNSRGIFDRDDVLVNQEDRFVLADANKEKHKSRKSKSYSRSKSKSPRKDRSASSSYRRSKSSSRSRSGGRRSLDKGKGRRQIVNTERRKSLDRENDRRNLDIDKRSLERRRSLDKGSGRNLDREKERSVDRDRDKRLSKSRPYSREREQDERYRRRSMTPLRPGEYRPSHAEVRRRSRSRDREHPHEYRSRSQRSRSPSRERHKPSVRSQSPGYQKPSTSRKPSRSPRRSITPTHRHDRPRSPKYGESSKSRRSRSPIKPNKPYYVEKRGKERSPGYKSPTEKSRRSRSPSRYEKERNRSRSPNKYPEGGKSRSKPSTTSLVVDQKDIVEMRGINAKPDKSM</sequence>
<organism evidence="2 3">
    <name type="scientific">Rhamnusium bicolor</name>
    <dbReference type="NCBI Taxonomy" id="1586634"/>
    <lineage>
        <taxon>Eukaryota</taxon>
        <taxon>Metazoa</taxon>
        <taxon>Ecdysozoa</taxon>
        <taxon>Arthropoda</taxon>
        <taxon>Hexapoda</taxon>
        <taxon>Insecta</taxon>
        <taxon>Pterygota</taxon>
        <taxon>Neoptera</taxon>
        <taxon>Endopterygota</taxon>
        <taxon>Coleoptera</taxon>
        <taxon>Polyphaga</taxon>
        <taxon>Cucujiformia</taxon>
        <taxon>Chrysomeloidea</taxon>
        <taxon>Cerambycidae</taxon>
        <taxon>Lepturinae</taxon>
        <taxon>Rhagiini</taxon>
        <taxon>Rhamnusium</taxon>
    </lineage>
</organism>
<comment type="caution">
    <text evidence="2">The sequence shown here is derived from an EMBL/GenBank/DDBJ whole genome shotgun (WGS) entry which is preliminary data.</text>
</comment>
<feature type="compositionally biased region" description="Basic and acidic residues" evidence="1">
    <location>
        <begin position="196"/>
        <end position="239"/>
    </location>
</feature>
<accession>A0AAV8Y558</accession>
<name>A0AAV8Y558_9CUCU</name>
<feature type="compositionally biased region" description="Basic and acidic residues" evidence="1">
    <location>
        <begin position="250"/>
        <end position="276"/>
    </location>
</feature>
<protein>
    <submittedName>
        <fullName evidence="2">Uncharacterized protein</fullName>
    </submittedName>
</protein>
<reference evidence="2" key="1">
    <citation type="journal article" date="2023" name="Insect Mol. Biol.">
        <title>Genome sequencing provides insights into the evolution of gene families encoding plant cell wall-degrading enzymes in longhorned beetles.</title>
        <authorList>
            <person name="Shin N.R."/>
            <person name="Okamura Y."/>
            <person name="Kirsch R."/>
            <person name="Pauchet Y."/>
        </authorList>
    </citation>
    <scope>NUCLEOTIDE SEQUENCE</scope>
    <source>
        <strain evidence="2">RBIC_L_NR</strain>
    </source>
</reference>
<evidence type="ECO:0000313" key="2">
    <source>
        <dbReference type="EMBL" id="KAJ8946558.1"/>
    </source>
</evidence>